<proteinExistence type="inferred from homology"/>
<accession>G4RG29</accession>
<evidence type="ECO:0000313" key="3">
    <source>
        <dbReference type="EMBL" id="AEQ52043.1"/>
    </source>
</evidence>
<dbReference type="SUPFAM" id="SSF55961">
    <property type="entry name" value="Bet v1-like"/>
    <property type="match status" value="1"/>
</dbReference>
<organism evidence="3 4">
    <name type="scientific">Pelagibacterium halotolerans (strain DSM 22347 / JCM 15775 / CGMCC 1.7692 / B2)</name>
    <dbReference type="NCBI Taxonomy" id="1082931"/>
    <lineage>
        <taxon>Bacteria</taxon>
        <taxon>Pseudomonadati</taxon>
        <taxon>Pseudomonadota</taxon>
        <taxon>Alphaproteobacteria</taxon>
        <taxon>Hyphomicrobiales</taxon>
        <taxon>Devosiaceae</taxon>
        <taxon>Pelagibacterium</taxon>
    </lineage>
</organism>
<reference evidence="3 4" key="1">
    <citation type="journal article" date="2012" name="J. Bacteriol.">
        <title>Complete genome sequence of Pelagibacterium halotolerans B2T.</title>
        <authorList>
            <person name="Huo Y.Y."/>
            <person name="Cheng H."/>
            <person name="Han X.F."/>
            <person name="Jiang X.W."/>
            <person name="Sun C."/>
            <person name="Zhang X.Q."/>
            <person name="Zhu X.F."/>
            <person name="Liu Y.F."/>
            <person name="Li P.F."/>
            <person name="Ni P.X."/>
            <person name="Wu M."/>
        </authorList>
    </citation>
    <scope>NUCLEOTIDE SEQUENCE [LARGE SCALE GENOMIC DNA]</scope>
    <source>
        <strain evidence="4">DSM 22347 / JCM 15775 / CGMCC 1.7692 / B2</strain>
    </source>
</reference>
<dbReference type="Pfam" id="PF08327">
    <property type="entry name" value="AHSA1"/>
    <property type="match status" value="1"/>
</dbReference>
<dbReference type="Gene3D" id="3.30.530.20">
    <property type="match status" value="1"/>
</dbReference>
<protein>
    <submittedName>
        <fullName evidence="3">Aha1 domain protein</fullName>
    </submittedName>
</protein>
<dbReference type="KEGG" id="phl:KKY_2033"/>
<dbReference type="AlphaFoldDB" id="G4RG29"/>
<name>G4RG29_PELHB</name>
<dbReference type="CDD" id="cd08899">
    <property type="entry name" value="SRPBCC_CalC_Aha1-like_6"/>
    <property type="match status" value="1"/>
</dbReference>
<dbReference type="InterPro" id="IPR013538">
    <property type="entry name" value="ASHA1/2-like_C"/>
</dbReference>
<dbReference type="InterPro" id="IPR023393">
    <property type="entry name" value="START-like_dom_sf"/>
</dbReference>
<dbReference type="EMBL" id="CP003075">
    <property type="protein sequence ID" value="AEQ52043.1"/>
    <property type="molecule type" value="Genomic_DNA"/>
</dbReference>
<keyword evidence="4" id="KW-1185">Reference proteome</keyword>
<dbReference type="HOGENOM" id="CLU_108923_0_0_5"/>
<dbReference type="eggNOG" id="COG3832">
    <property type="taxonomic scope" value="Bacteria"/>
</dbReference>
<evidence type="ECO:0000259" key="2">
    <source>
        <dbReference type="Pfam" id="PF08327"/>
    </source>
</evidence>
<dbReference type="Proteomes" id="UP000008850">
    <property type="component" value="Chromosome"/>
</dbReference>
<gene>
    <name evidence="3" type="ordered locus">KKY_2033</name>
</gene>
<dbReference type="RefSeq" id="WP_014131192.1">
    <property type="nucleotide sequence ID" value="NC_016078.1"/>
</dbReference>
<comment type="similarity">
    <text evidence="1">Belongs to the AHA1 family.</text>
</comment>
<evidence type="ECO:0000256" key="1">
    <source>
        <dbReference type="ARBA" id="ARBA00006817"/>
    </source>
</evidence>
<sequence>MDFGRYLGSVARSVHDTTREGMQVRVVTLARSYATSVEDLWDAITNPERLPRWFLEVTGDLKQGGRYQLQGNAGGTILVCRPPEALDLTWEFASTLSWVDVRLSAEAEGARLVLSHIAEHPNEFVDKYGSGAGGIGWDLGLLGLAHHLDNPSEKFNEEELAASPQGRSLIADVGAAWGEADIAAGDDPEKARAAAARSIAFFSGEAQ</sequence>
<evidence type="ECO:0000313" key="4">
    <source>
        <dbReference type="Proteomes" id="UP000008850"/>
    </source>
</evidence>
<dbReference type="STRING" id="1082931.KKY_2033"/>
<feature type="domain" description="Activator of Hsp90 ATPase homologue 1/2-like C-terminal" evidence="2">
    <location>
        <begin position="35"/>
        <end position="123"/>
    </location>
</feature>